<dbReference type="InterPro" id="IPR051020">
    <property type="entry name" value="ALDH-related_metabolic_enz"/>
</dbReference>
<dbReference type="Gene3D" id="3.40.605.10">
    <property type="entry name" value="Aldehyde Dehydrogenase, Chain A, domain 1"/>
    <property type="match status" value="1"/>
</dbReference>
<dbReference type="InterPro" id="IPR016160">
    <property type="entry name" value="Ald_DH_CS_CYS"/>
</dbReference>
<dbReference type="Pfam" id="PF00171">
    <property type="entry name" value="Aldedh"/>
    <property type="match status" value="1"/>
</dbReference>
<sequence length="481" mass="51980">MVMGLNFEMTGVVAGNEAGGQSSIDIFNPYNNERVGSVPSLDVKAIIESINYANGYKANLKRSERFDILMLAKDLLMHRKHEFARLITLESGLCLHDTLHEVERACDVLLFSAQQALSDDGAIMPCDVTASRNNRVIYTKREPLSGIIVAITPFNHPLNQVVHKVAPAIASNNRIIVKPSEKTPLTAILFAKLLYEAGLPIHMFQVVTAKADVFADIVMNHDGVDLISFTGSSSVGKAISKAAGYKRLVLELGGNDPLIVCNDADLKIAAALAASGSFANSGQRCTAVKRILVDSKVKSEFIELFKIEAMKFKSGDPMDESTRVGCVIDKQSAQSIFDRIDSAIAGGAKLMFGGEGSGALIQPTIISNVNPSMALVANETFGPTAPIMEFGSIDEAISISNNTRFGLSAGIVTNNLNYISKFVNELEVGTINFNEVPGYRTESSPFGGIKDSGLGYKEGVVETYKGYTNIKTYSLPWERNY</sequence>
<dbReference type="InterPro" id="IPR015590">
    <property type="entry name" value="Aldehyde_DH_dom"/>
</dbReference>
<reference evidence="8 9" key="1">
    <citation type="submission" date="2015-09" db="EMBL/GenBank/DDBJ databases">
        <title>Genome announcement of multiple Pseudomonas syringae strains.</title>
        <authorList>
            <person name="Thakur S."/>
            <person name="Wang P.W."/>
            <person name="Gong Y."/>
            <person name="Weir B.S."/>
            <person name="Guttman D.S."/>
        </authorList>
    </citation>
    <scope>NUCLEOTIDE SEQUENCE [LARGE SCALE GENOMIC DNA]</scope>
    <source>
        <strain evidence="8 9">ICMP9419</strain>
    </source>
</reference>
<evidence type="ECO:0000313" key="9">
    <source>
        <dbReference type="Proteomes" id="UP000050381"/>
    </source>
</evidence>
<feature type="binding site" evidence="4">
    <location>
        <position position="232"/>
    </location>
    <ligand>
        <name>NAD(+)</name>
        <dbReference type="ChEBI" id="CHEBI:57540"/>
    </ligand>
</feature>
<dbReference type="PROSITE" id="PS00070">
    <property type="entry name" value="ALDEHYDE_DEHYDR_CYS"/>
    <property type="match status" value="1"/>
</dbReference>
<evidence type="ECO:0000313" key="8">
    <source>
        <dbReference type="EMBL" id="KPW98495.1"/>
    </source>
</evidence>
<feature type="domain" description="Aldehyde dehydrogenase" evidence="7">
    <location>
        <begin position="22"/>
        <end position="472"/>
    </location>
</feature>
<gene>
    <name evidence="8" type="ORF">ALO79_01944</name>
</gene>
<dbReference type="InterPro" id="IPR016163">
    <property type="entry name" value="Ald_DH_C"/>
</dbReference>
<feature type="binding site" evidence="4">
    <location>
        <position position="379"/>
    </location>
    <ligand>
        <name>NAD(+)</name>
        <dbReference type="ChEBI" id="CHEBI:57540"/>
    </ligand>
</feature>
<dbReference type="EMBL" id="LJQD01000107">
    <property type="protein sequence ID" value="KPW98495.1"/>
    <property type="molecule type" value="Genomic_DNA"/>
</dbReference>
<proteinExistence type="inferred from homology"/>
<evidence type="ECO:0000256" key="6">
    <source>
        <dbReference type="RuleBase" id="RU003345"/>
    </source>
</evidence>
<keyword evidence="4" id="KW-0520">NAD</keyword>
<evidence type="ECO:0000259" key="7">
    <source>
        <dbReference type="Pfam" id="PF00171"/>
    </source>
</evidence>
<dbReference type="InterPro" id="IPR017656">
    <property type="entry name" value="Put_phosphonoacetaldehyde_DH"/>
</dbReference>
<evidence type="ECO:0000256" key="4">
    <source>
        <dbReference type="PIRSR" id="PIRSR617656-3"/>
    </source>
</evidence>
<dbReference type="PANTHER" id="PTHR42991">
    <property type="entry name" value="ALDEHYDE DEHYDROGENASE"/>
    <property type="match status" value="1"/>
</dbReference>
<keyword evidence="2 6" id="KW-0560">Oxidoreductase</keyword>
<evidence type="ECO:0000256" key="1">
    <source>
        <dbReference type="ARBA" id="ARBA00009986"/>
    </source>
</evidence>
<dbReference type="InterPro" id="IPR016162">
    <property type="entry name" value="Ald_DH_N"/>
</dbReference>
<dbReference type="CDD" id="cd07146">
    <property type="entry name" value="ALDH_PhpJ"/>
    <property type="match status" value="1"/>
</dbReference>
<name>A0A0P9NI18_PSESX</name>
<dbReference type="GO" id="GO:0008911">
    <property type="term" value="F:lactaldehyde dehydrogenase (NAD+) activity"/>
    <property type="evidence" value="ECO:0007669"/>
    <property type="project" value="TreeGrafter"/>
</dbReference>
<organism evidence="8 9">
    <name type="scientific">Pseudomonas syringae pv. castaneae</name>
    <dbReference type="NCBI Taxonomy" id="264450"/>
    <lineage>
        <taxon>Bacteria</taxon>
        <taxon>Pseudomonadati</taxon>
        <taxon>Pseudomonadota</taxon>
        <taxon>Gammaproteobacteria</taxon>
        <taxon>Pseudomonadales</taxon>
        <taxon>Pseudomonadaceae</taxon>
        <taxon>Pseudomonas</taxon>
        <taxon>Pseudomonas syringae</taxon>
    </lineage>
</organism>
<protein>
    <submittedName>
        <fullName evidence="8">Aldehyde dehydrogenase</fullName>
    </submittedName>
</protein>
<comment type="similarity">
    <text evidence="1 6">Belongs to the aldehyde dehydrogenase family.</text>
</comment>
<feature type="binding site" evidence="4">
    <location>
        <begin position="152"/>
        <end position="154"/>
    </location>
    <ligand>
        <name>NAD(+)</name>
        <dbReference type="ChEBI" id="CHEBI:57540"/>
    </ligand>
</feature>
<accession>A0A0P9NI18</accession>
<dbReference type="AlphaFoldDB" id="A0A0P9NI18"/>
<dbReference type="SUPFAM" id="SSF53720">
    <property type="entry name" value="ALDH-like"/>
    <property type="match status" value="1"/>
</dbReference>
<dbReference type="Gene3D" id="3.40.309.10">
    <property type="entry name" value="Aldehyde Dehydrogenase, Chain A, domain 2"/>
    <property type="match status" value="1"/>
</dbReference>
<dbReference type="InterPro" id="IPR016161">
    <property type="entry name" value="Ald_DH/histidinol_DH"/>
</dbReference>
<dbReference type="NCBIfam" id="TIGR03250">
    <property type="entry name" value="PhnAcAld_DH"/>
    <property type="match status" value="1"/>
</dbReference>
<dbReference type="PATRIC" id="fig|264450.4.peg.2363"/>
<feature type="active site" evidence="5">
    <location>
        <position position="251"/>
    </location>
</feature>
<evidence type="ECO:0000256" key="2">
    <source>
        <dbReference type="ARBA" id="ARBA00023002"/>
    </source>
</evidence>
<feature type="active site" description="Proton donor/acceptor" evidence="3">
    <location>
        <position position="251"/>
    </location>
</feature>
<comment type="caution">
    <text evidence="8">The sequence shown here is derived from an EMBL/GenBank/DDBJ whole genome shotgun (WGS) entry which is preliminary data.</text>
</comment>
<feature type="active site" description="Nucleophile" evidence="3">
    <location>
        <position position="285"/>
    </location>
</feature>
<dbReference type="PANTHER" id="PTHR42991:SF1">
    <property type="entry name" value="ALDEHYDE DEHYDROGENASE"/>
    <property type="match status" value="1"/>
</dbReference>
<dbReference type="PROSITE" id="PS00687">
    <property type="entry name" value="ALDEHYDE_DEHYDR_GLU"/>
    <property type="match status" value="1"/>
</dbReference>
<dbReference type="Proteomes" id="UP000050381">
    <property type="component" value="Unassembled WGS sequence"/>
</dbReference>
<evidence type="ECO:0000256" key="5">
    <source>
        <dbReference type="PROSITE-ProRule" id="PRU10007"/>
    </source>
</evidence>
<dbReference type="InterPro" id="IPR029510">
    <property type="entry name" value="Ald_DH_CS_GLU"/>
</dbReference>
<feature type="binding site" evidence="4">
    <location>
        <begin position="178"/>
        <end position="181"/>
    </location>
    <ligand>
        <name>NAD(+)</name>
        <dbReference type="ChEBI" id="CHEBI:57540"/>
    </ligand>
</feature>
<evidence type="ECO:0000256" key="3">
    <source>
        <dbReference type="PIRSR" id="PIRSR617656-1"/>
    </source>
</evidence>